<dbReference type="OrthoDB" id="3556991at2"/>
<evidence type="ECO:0000313" key="7">
    <source>
        <dbReference type="EMBL" id="KQB86166.1"/>
    </source>
</evidence>
<dbReference type="InterPro" id="IPR002758">
    <property type="entry name" value="Cation_antiport_E"/>
</dbReference>
<dbReference type="Proteomes" id="UP000050488">
    <property type="component" value="Unassembled WGS sequence"/>
</dbReference>
<dbReference type="PANTHER" id="PTHR34584:SF1">
    <property type="entry name" value="NA(+)_H(+) ANTIPORTER SUBUNIT E1"/>
    <property type="match status" value="1"/>
</dbReference>
<proteinExistence type="inferred from homology"/>
<evidence type="ECO:0000256" key="4">
    <source>
        <dbReference type="ARBA" id="ARBA00022692"/>
    </source>
</evidence>
<dbReference type="AlphaFoldDB" id="A0A0Q0UIT9"/>
<comment type="subcellular location">
    <subcellularLocation>
        <location evidence="1">Cell membrane</location>
        <topology evidence="1">Multi-pass membrane protein</topology>
    </subcellularLocation>
</comment>
<organism evidence="7 8">
    <name type="scientific">Corynebacterium lowii</name>
    <dbReference type="NCBI Taxonomy" id="1544413"/>
    <lineage>
        <taxon>Bacteria</taxon>
        <taxon>Bacillati</taxon>
        <taxon>Actinomycetota</taxon>
        <taxon>Actinomycetes</taxon>
        <taxon>Mycobacteriales</taxon>
        <taxon>Corynebacteriaceae</taxon>
        <taxon>Corynebacterium</taxon>
    </lineage>
</organism>
<evidence type="ECO:0000256" key="5">
    <source>
        <dbReference type="ARBA" id="ARBA00022989"/>
    </source>
</evidence>
<gene>
    <name evidence="7" type="ORF">Clow_01520</name>
</gene>
<keyword evidence="5" id="KW-1133">Transmembrane helix</keyword>
<dbReference type="STRING" id="1544413.Clow_01520"/>
<evidence type="ECO:0000256" key="2">
    <source>
        <dbReference type="ARBA" id="ARBA00006228"/>
    </source>
</evidence>
<dbReference type="EMBL" id="LKEV01000004">
    <property type="protein sequence ID" value="KQB86166.1"/>
    <property type="molecule type" value="Genomic_DNA"/>
</dbReference>
<sequence length="169" mass="19038">MYQGARNRMRPLTLLWITLLWCGLMGEVTWANVIAGLLVGMGVIFTLPLPRLPIAHLTVEWKALNKFLWAWLGELFRSSFKVAALALRPENLPKTAIIKAPMRVNNEFILSLATGLYNLQPGGSITDIDIANRMWTIHLVNAPTPEAIENEISKIRSLEQSMIDIFEGR</sequence>
<protein>
    <submittedName>
        <fullName evidence="7">Putative monovalent cation/H+ antiporter subunit E</fullName>
    </submittedName>
</protein>
<dbReference type="GO" id="GO:0008324">
    <property type="term" value="F:monoatomic cation transmembrane transporter activity"/>
    <property type="evidence" value="ECO:0007669"/>
    <property type="project" value="InterPro"/>
</dbReference>
<dbReference type="Pfam" id="PF01899">
    <property type="entry name" value="MNHE"/>
    <property type="match status" value="1"/>
</dbReference>
<evidence type="ECO:0000313" key="8">
    <source>
        <dbReference type="Proteomes" id="UP000050488"/>
    </source>
</evidence>
<comment type="caution">
    <text evidence="7">The sequence shown here is derived from an EMBL/GenBank/DDBJ whole genome shotgun (WGS) entry which is preliminary data.</text>
</comment>
<accession>A0A0Q0UIT9</accession>
<keyword evidence="4" id="KW-0812">Transmembrane</keyword>
<keyword evidence="6" id="KW-0472">Membrane</keyword>
<reference evidence="7 8" key="1">
    <citation type="submission" date="2015-10" db="EMBL/GenBank/DDBJ databases">
        <title>Corynebacteirum lowii and Corynebacterium oculi species nova, derived from human clinical disease and and emended description of Corynebacterium mastiditis.</title>
        <authorList>
            <person name="Bernard K."/>
            <person name="Pacheco A.L."/>
            <person name="Mcdougall C."/>
            <person name="Burtx T."/>
            <person name="Weibe D."/>
            <person name="Tyler S."/>
            <person name="Olson A.B."/>
            <person name="Cnockaert M."/>
            <person name="Eguchi H."/>
            <person name="Kuwahara T."/>
            <person name="Nakayama-Imaohji H."/>
            <person name="Boudewijins M."/>
            <person name="Van Hoecke F."/>
            <person name="Bernier A.-M."/>
            <person name="Vandamme P."/>
        </authorList>
    </citation>
    <scope>NUCLEOTIDE SEQUENCE [LARGE SCALE GENOMIC DNA]</scope>
    <source>
        <strain evidence="7 8">NML 130206</strain>
    </source>
</reference>
<dbReference type="PANTHER" id="PTHR34584">
    <property type="entry name" value="NA(+)/H(+) ANTIPORTER SUBUNIT E1"/>
    <property type="match status" value="1"/>
</dbReference>
<keyword evidence="8" id="KW-1185">Reference proteome</keyword>
<evidence type="ECO:0000256" key="1">
    <source>
        <dbReference type="ARBA" id="ARBA00004651"/>
    </source>
</evidence>
<name>A0A0Q0UIT9_9CORY</name>
<dbReference type="NCBIfam" id="NF006521">
    <property type="entry name" value="PRK08965.1-5"/>
    <property type="match status" value="1"/>
</dbReference>
<evidence type="ECO:0000256" key="6">
    <source>
        <dbReference type="ARBA" id="ARBA00023136"/>
    </source>
</evidence>
<dbReference type="RefSeq" id="WP_055178137.1">
    <property type="nucleotide sequence ID" value="NZ_JAUSQY010000001.1"/>
</dbReference>
<dbReference type="PATRIC" id="fig|1544413.3.peg.1522"/>
<keyword evidence="3" id="KW-1003">Cell membrane</keyword>
<evidence type="ECO:0000256" key="3">
    <source>
        <dbReference type="ARBA" id="ARBA00022475"/>
    </source>
</evidence>
<dbReference type="GO" id="GO:0005886">
    <property type="term" value="C:plasma membrane"/>
    <property type="evidence" value="ECO:0007669"/>
    <property type="project" value="UniProtKB-SubCell"/>
</dbReference>
<comment type="similarity">
    <text evidence="2">Belongs to the CPA3 antiporters (TC 2.A.63) subunit E family.</text>
</comment>